<organism evidence="1 2">
    <name type="scientific">Neisseria mucosa (strain ATCC 25996 / DSM 4631 / NCTC 10774 / M26)</name>
    <dbReference type="NCBI Taxonomy" id="546266"/>
    <lineage>
        <taxon>Bacteria</taxon>
        <taxon>Pseudomonadati</taxon>
        <taxon>Pseudomonadota</taxon>
        <taxon>Betaproteobacteria</taxon>
        <taxon>Neisseriales</taxon>
        <taxon>Neisseriaceae</taxon>
        <taxon>Neisseria</taxon>
    </lineage>
</organism>
<proteinExistence type="predicted"/>
<dbReference type="Proteomes" id="UP000003344">
    <property type="component" value="Unassembled WGS sequence"/>
</dbReference>
<dbReference type="EMBL" id="ACDX02000003">
    <property type="protein sequence ID" value="EFC89324.1"/>
    <property type="molecule type" value="Genomic_DNA"/>
</dbReference>
<name>D2ZUD8_NEIM2</name>
<gene>
    <name evidence="1" type="ORF">NEIMUCOT_04227</name>
</gene>
<sequence>MPCKPILAKIAVNEANPAEANAQKSHALPLMFFLSESKFDLMGDGRYYRCLFIARFSILNQNSTLWGMGEILLRVPILYPSDDEDVFHHTTG</sequence>
<evidence type="ECO:0000313" key="2">
    <source>
        <dbReference type="Proteomes" id="UP000003344"/>
    </source>
</evidence>
<accession>D2ZUD8</accession>
<comment type="caution">
    <text evidence="1">The sequence shown here is derived from an EMBL/GenBank/DDBJ whole genome shotgun (WGS) entry which is preliminary data.</text>
</comment>
<protein>
    <submittedName>
        <fullName evidence="1">Uncharacterized protein</fullName>
    </submittedName>
</protein>
<reference evidence="1 2" key="1">
    <citation type="submission" date="2009-10" db="EMBL/GenBank/DDBJ databases">
        <authorList>
            <person name="Weinstock G."/>
            <person name="Sodergren E."/>
            <person name="Clifton S."/>
            <person name="Fulton L."/>
            <person name="Fulton B."/>
            <person name="Courtney L."/>
            <person name="Fronick C."/>
            <person name="Harrison M."/>
            <person name="Strong C."/>
            <person name="Farmer C."/>
            <person name="Delahaunty K."/>
            <person name="Markovic C."/>
            <person name="Hall O."/>
            <person name="Minx P."/>
            <person name="Tomlinson C."/>
            <person name="Mitreva M."/>
            <person name="Nelson J."/>
            <person name="Hou S."/>
            <person name="Wollam A."/>
            <person name="Pepin K.H."/>
            <person name="Johnson M."/>
            <person name="Bhonagiri V."/>
            <person name="Nash W.E."/>
            <person name="Warren W."/>
            <person name="Chinwalla A."/>
            <person name="Mardis E.R."/>
            <person name="Wilson R.K."/>
        </authorList>
    </citation>
    <scope>NUCLEOTIDE SEQUENCE [LARGE SCALE GENOMIC DNA]</scope>
    <source>
        <strain evidence="2">ATCC 25996 / DSM 4631 / NCTC 10774 / M26</strain>
    </source>
</reference>
<dbReference type="AlphaFoldDB" id="D2ZUD8"/>
<evidence type="ECO:0000313" key="1">
    <source>
        <dbReference type="EMBL" id="EFC89324.1"/>
    </source>
</evidence>